<evidence type="ECO:0008006" key="4">
    <source>
        <dbReference type="Google" id="ProtNLM"/>
    </source>
</evidence>
<organism evidence="2 3">
    <name type="scientific">Comamonas resistens</name>
    <dbReference type="NCBI Taxonomy" id="3046670"/>
    <lineage>
        <taxon>Bacteria</taxon>
        <taxon>Pseudomonadati</taxon>
        <taxon>Pseudomonadota</taxon>
        <taxon>Betaproteobacteria</taxon>
        <taxon>Burkholderiales</taxon>
        <taxon>Comamonadaceae</taxon>
        <taxon>Comamonas</taxon>
    </lineage>
</organism>
<feature type="transmembrane region" description="Helical" evidence="1">
    <location>
        <begin position="65"/>
        <end position="84"/>
    </location>
</feature>
<keyword evidence="1" id="KW-1133">Transmembrane helix</keyword>
<dbReference type="Proteomes" id="UP001240697">
    <property type="component" value="Chromosome"/>
</dbReference>
<keyword evidence="3" id="KW-1185">Reference proteome</keyword>
<keyword evidence="1" id="KW-0812">Transmembrane</keyword>
<reference evidence="2 3" key="1">
    <citation type="submission" date="2023-05" db="EMBL/GenBank/DDBJ databases">
        <authorList>
            <person name="Yin Y."/>
            <person name="Lu Z."/>
        </authorList>
    </citation>
    <scope>NUCLEOTIDE SEQUENCE [LARGE SCALE GENOMIC DNA]</scope>
    <source>
        <strain evidence="2 3">ZM22</strain>
    </source>
</reference>
<protein>
    <recommendedName>
        <fullName evidence="4">TFIIB-type zinc ribbon-containing protein</fullName>
    </recommendedName>
</protein>
<sequence length="435" mass="48704">MVKTSRTYFCPQCGARRSHPVAGLSGQHVCESCGTTFAVGTGATPDVTALPLQAHRQLLDRYRNAVIAVVLALVAAMFLLPLLVDLKKSSRTVAAAQSRGRADMSALHEAGGKFSRIDVYKNRTDQNEDEYRIEVSDMQSGAALSQPQFYRFPWMQNGGEFKNFSDGNLYLQLKEATVLRFDPGAQQFVDLSPLLMAQFPSELGVGLAGVRFSYDDRPDCLQVVTNDGRKYHVYWVAGQILDAEVASQLDEQRAAKARQTRKYYRYAPLDKGSSLEKRFLLVQYWNKYENGQPQYLTHFELKPLEEAGSFDRDVGGGYAVSHYSVTRGLVRLEVIDATPRFQAEVLAENATRLLLSYSATPEQGKGRMLQLLDKQNNQIVWSRDVAQIPLLARERGGIYARAQGLPSGFFMQGSSLEPGYLMDNQGELVHEFSWR</sequence>
<name>A0ABY8SUB0_9BURK</name>
<gene>
    <name evidence="2" type="ORF">QMY55_01245</name>
</gene>
<accession>A0ABY8SUB0</accession>
<evidence type="ECO:0000256" key="1">
    <source>
        <dbReference type="SAM" id="Phobius"/>
    </source>
</evidence>
<evidence type="ECO:0000313" key="3">
    <source>
        <dbReference type="Proteomes" id="UP001240697"/>
    </source>
</evidence>
<keyword evidence="1" id="KW-0472">Membrane</keyword>
<dbReference type="RefSeq" id="WP_283486921.1">
    <property type="nucleotide sequence ID" value="NZ_CP125947.1"/>
</dbReference>
<proteinExistence type="predicted"/>
<evidence type="ECO:0000313" key="2">
    <source>
        <dbReference type="EMBL" id="WHS65816.1"/>
    </source>
</evidence>
<dbReference type="EMBL" id="CP125947">
    <property type="protein sequence ID" value="WHS65816.1"/>
    <property type="molecule type" value="Genomic_DNA"/>
</dbReference>